<dbReference type="PANTHER" id="PTHR19370">
    <property type="entry name" value="NADH-CYTOCHROME B5 REDUCTASE"/>
    <property type="match status" value="1"/>
</dbReference>
<feature type="region of interest" description="Disordered" evidence="8">
    <location>
        <begin position="1"/>
        <end position="23"/>
    </location>
</feature>
<sequence length="319" mass="36228">MTSTTEDFDTDSEAVMLPEPPERPLDSDCCGNGCVPCVFDIYEEEVALWEAECKRLRTGGKIYVENKEEPQASPLMPDQYNHYGIESISQETCDAVRIRCTLSPQQKLGLSMGQHIIIRCQKPDGPMITRQYTPISPVDTKGFFELAIKIYTEGQMSQLVKNWKVGERLEARGPIGHLSYSRNKFSRILMLCAGTGVAPMCQVISSVLSDELEDTYLRLVYACRSYKQLLAKMEIDEWRRFWNFSTIFVLSQEPDPPSQSYKYGEEVLRGHVDKDLILSELGNNMCSTFILVCGTRSFEMDTLKALKEIGVPNDNVHKF</sequence>
<dbReference type="Pfam" id="PF09791">
    <property type="entry name" value="Oxidored-like"/>
    <property type="match status" value="1"/>
</dbReference>
<dbReference type="InterPro" id="IPR039261">
    <property type="entry name" value="FNR_nucleotide-bd"/>
</dbReference>
<evidence type="ECO:0000256" key="3">
    <source>
        <dbReference type="ARBA" id="ARBA00022630"/>
    </source>
</evidence>
<evidence type="ECO:0000259" key="9">
    <source>
        <dbReference type="PROSITE" id="PS51384"/>
    </source>
</evidence>
<organism evidence="10 11">
    <name type="scientific">Aplysia californica</name>
    <name type="common">California sea hare</name>
    <dbReference type="NCBI Taxonomy" id="6500"/>
    <lineage>
        <taxon>Eukaryota</taxon>
        <taxon>Metazoa</taxon>
        <taxon>Spiralia</taxon>
        <taxon>Lophotrochozoa</taxon>
        <taxon>Mollusca</taxon>
        <taxon>Gastropoda</taxon>
        <taxon>Heterobranchia</taxon>
        <taxon>Euthyneura</taxon>
        <taxon>Tectipleura</taxon>
        <taxon>Aplysiida</taxon>
        <taxon>Aplysioidea</taxon>
        <taxon>Aplysiidae</taxon>
        <taxon>Aplysia</taxon>
    </lineage>
</organism>
<feature type="compositionally biased region" description="Acidic residues" evidence="8">
    <location>
        <begin position="1"/>
        <end position="12"/>
    </location>
</feature>
<comment type="similarity">
    <text evidence="2 7">Belongs to the flavoprotein pyridine nucleotide cytochrome reductase family.</text>
</comment>
<evidence type="ECO:0000313" key="11">
    <source>
        <dbReference type="RefSeq" id="XP_005105174.1"/>
    </source>
</evidence>
<evidence type="ECO:0000256" key="2">
    <source>
        <dbReference type="ARBA" id="ARBA00006105"/>
    </source>
</evidence>
<dbReference type="EC" id="1.6.2.2" evidence="7"/>
<keyword evidence="10" id="KW-1185">Reference proteome</keyword>
<keyword evidence="6 7" id="KW-0520">NAD</keyword>
<dbReference type="SUPFAM" id="SSF52343">
    <property type="entry name" value="Ferredoxin reductase-like, C-terminal NADP-linked domain"/>
    <property type="match status" value="1"/>
</dbReference>
<keyword evidence="4 7" id="KW-0274">FAD</keyword>
<dbReference type="Gene3D" id="3.40.50.80">
    <property type="entry name" value="Nucleotide-binding domain of ferredoxin-NADP reductase (FNR) module"/>
    <property type="match status" value="1"/>
</dbReference>
<name>A0ABM0JZG5_APLCA</name>
<comment type="cofactor">
    <cofactor evidence="1 7">
        <name>FAD</name>
        <dbReference type="ChEBI" id="CHEBI:57692"/>
    </cofactor>
</comment>
<dbReference type="Proteomes" id="UP000694888">
    <property type="component" value="Unplaced"/>
</dbReference>
<evidence type="ECO:0000256" key="5">
    <source>
        <dbReference type="ARBA" id="ARBA00023002"/>
    </source>
</evidence>
<dbReference type="CDD" id="cd06183">
    <property type="entry name" value="cyt_b5_reduct_like"/>
    <property type="match status" value="1"/>
</dbReference>
<reference evidence="11" key="1">
    <citation type="submission" date="2025-08" db="UniProtKB">
        <authorList>
            <consortium name="RefSeq"/>
        </authorList>
    </citation>
    <scope>IDENTIFICATION</scope>
</reference>
<gene>
    <name evidence="11" type="primary">LOC101861458</name>
</gene>
<protein>
    <recommendedName>
        <fullName evidence="7">NADH-cytochrome b5 reductase</fullName>
        <ecNumber evidence="7">1.6.2.2</ecNumber>
    </recommendedName>
</protein>
<dbReference type="InterPro" id="IPR001834">
    <property type="entry name" value="CBR-like"/>
</dbReference>
<evidence type="ECO:0000313" key="10">
    <source>
        <dbReference type="Proteomes" id="UP000694888"/>
    </source>
</evidence>
<evidence type="ECO:0000256" key="1">
    <source>
        <dbReference type="ARBA" id="ARBA00001974"/>
    </source>
</evidence>
<comment type="catalytic activity">
    <reaction evidence="7">
        <text>2 Fe(III)-[cytochrome b5] + NADH = 2 Fe(II)-[cytochrome b5] + NAD(+) + H(+)</text>
        <dbReference type="Rhea" id="RHEA:46680"/>
        <dbReference type="Rhea" id="RHEA-COMP:10438"/>
        <dbReference type="Rhea" id="RHEA-COMP:10439"/>
        <dbReference type="ChEBI" id="CHEBI:15378"/>
        <dbReference type="ChEBI" id="CHEBI:29033"/>
        <dbReference type="ChEBI" id="CHEBI:29034"/>
        <dbReference type="ChEBI" id="CHEBI:57540"/>
        <dbReference type="ChEBI" id="CHEBI:57945"/>
        <dbReference type="EC" id="1.6.2.2"/>
    </reaction>
</comment>
<keyword evidence="5 7" id="KW-0560">Oxidoreductase</keyword>
<dbReference type="InterPro" id="IPR019180">
    <property type="entry name" value="Oxidoreductase-like_N"/>
</dbReference>
<dbReference type="InterPro" id="IPR008333">
    <property type="entry name" value="Cbr1-like_FAD-bd_dom"/>
</dbReference>
<dbReference type="PRINTS" id="PR00406">
    <property type="entry name" value="CYTB5RDTASE"/>
</dbReference>
<dbReference type="PANTHER" id="PTHR19370:SF184">
    <property type="entry name" value="NADH-CYTOCHROME B5 REDUCTASE-LIKE"/>
    <property type="match status" value="1"/>
</dbReference>
<dbReference type="InterPro" id="IPR001433">
    <property type="entry name" value="OxRdtase_FAD/NAD-bd"/>
</dbReference>
<feature type="domain" description="FAD-binding FR-type" evidence="9">
    <location>
        <begin position="78"/>
        <end position="181"/>
    </location>
</feature>
<dbReference type="Pfam" id="PF00175">
    <property type="entry name" value="NAD_binding_1"/>
    <property type="match status" value="1"/>
</dbReference>
<dbReference type="InterPro" id="IPR017927">
    <property type="entry name" value="FAD-bd_FR_type"/>
</dbReference>
<evidence type="ECO:0000256" key="6">
    <source>
        <dbReference type="ARBA" id="ARBA00023027"/>
    </source>
</evidence>
<evidence type="ECO:0000256" key="8">
    <source>
        <dbReference type="SAM" id="MobiDB-lite"/>
    </source>
</evidence>
<dbReference type="InterPro" id="IPR017938">
    <property type="entry name" value="Riboflavin_synthase-like_b-brl"/>
</dbReference>
<dbReference type="PRINTS" id="PR00371">
    <property type="entry name" value="FPNCR"/>
</dbReference>
<accession>A0ABM0JZG5</accession>
<dbReference type="GeneID" id="101861458"/>
<dbReference type="Pfam" id="PF00970">
    <property type="entry name" value="FAD_binding_6"/>
    <property type="match status" value="1"/>
</dbReference>
<keyword evidence="3 7" id="KW-0285">Flavoprotein</keyword>
<proteinExistence type="inferred from homology"/>
<dbReference type="InterPro" id="IPR001709">
    <property type="entry name" value="Flavoprot_Pyr_Nucl_cyt_Rdtase"/>
</dbReference>
<dbReference type="PROSITE" id="PS51384">
    <property type="entry name" value="FAD_FR"/>
    <property type="match status" value="1"/>
</dbReference>
<dbReference type="Gene3D" id="2.40.30.10">
    <property type="entry name" value="Translation factors"/>
    <property type="match status" value="1"/>
</dbReference>
<dbReference type="RefSeq" id="XP_005105174.1">
    <property type="nucleotide sequence ID" value="XM_005105117.3"/>
</dbReference>
<evidence type="ECO:0000256" key="7">
    <source>
        <dbReference type="RuleBase" id="RU361226"/>
    </source>
</evidence>
<evidence type="ECO:0000256" key="4">
    <source>
        <dbReference type="ARBA" id="ARBA00022827"/>
    </source>
</evidence>
<dbReference type="SUPFAM" id="SSF63380">
    <property type="entry name" value="Riboflavin synthase domain-like"/>
    <property type="match status" value="1"/>
</dbReference>